<dbReference type="PANTHER" id="PTHR15481:SF6">
    <property type="entry name" value="OS05G0105900 PROTEIN"/>
    <property type="match status" value="1"/>
</dbReference>
<accession>A0A0E0KXJ1</accession>
<dbReference type="HOGENOM" id="CLU_802610_0_0_1"/>
<name>A0A0E0KXJ1_ORYPU</name>
<feature type="region of interest" description="Disordered" evidence="3">
    <location>
        <begin position="1"/>
        <end position="72"/>
    </location>
</feature>
<keyword evidence="4" id="KW-0472">Membrane</keyword>
<dbReference type="STRING" id="4537.A0A0E0KXJ1"/>
<evidence type="ECO:0000256" key="3">
    <source>
        <dbReference type="SAM" id="MobiDB-lite"/>
    </source>
</evidence>
<dbReference type="GO" id="GO:0005737">
    <property type="term" value="C:cytoplasm"/>
    <property type="evidence" value="ECO:0007669"/>
    <property type="project" value="TreeGrafter"/>
</dbReference>
<dbReference type="Proteomes" id="UP000026962">
    <property type="component" value="Chromosome 5"/>
</dbReference>
<dbReference type="SMART" id="SM00360">
    <property type="entry name" value="RRM"/>
    <property type="match status" value="1"/>
</dbReference>
<dbReference type="InterPro" id="IPR035979">
    <property type="entry name" value="RBD_domain_sf"/>
</dbReference>
<dbReference type="InterPro" id="IPR000504">
    <property type="entry name" value="RRM_dom"/>
</dbReference>
<protein>
    <recommendedName>
        <fullName evidence="5">RRM domain-containing protein</fullName>
    </recommendedName>
</protein>
<reference evidence="6" key="1">
    <citation type="submission" date="2015-04" db="UniProtKB">
        <authorList>
            <consortium name="EnsemblPlants"/>
        </authorList>
    </citation>
    <scope>IDENTIFICATION</scope>
</reference>
<dbReference type="GO" id="GO:0061574">
    <property type="term" value="C:ASAP complex"/>
    <property type="evidence" value="ECO:0007669"/>
    <property type="project" value="TreeGrafter"/>
</dbReference>
<dbReference type="PROSITE" id="PS50102">
    <property type="entry name" value="RRM"/>
    <property type="match status" value="1"/>
</dbReference>
<evidence type="ECO:0000256" key="2">
    <source>
        <dbReference type="PROSITE-ProRule" id="PRU00176"/>
    </source>
</evidence>
<feature type="compositionally biased region" description="Basic and acidic residues" evidence="3">
    <location>
        <begin position="305"/>
        <end position="315"/>
    </location>
</feature>
<dbReference type="SUPFAM" id="SSF54928">
    <property type="entry name" value="RNA-binding domain, RBD"/>
    <property type="match status" value="2"/>
</dbReference>
<evidence type="ECO:0000259" key="5">
    <source>
        <dbReference type="PROSITE" id="PS50102"/>
    </source>
</evidence>
<dbReference type="Gene3D" id="3.30.70.330">
    <property type="match status" value="1"/>
</dbReference>
<keyword evidence="4" id="KW-1133">Transmembrane helix</keyword>
<sequence>MATKPRRRSPSLSSSSSSTSYSRSPASPSSFSSSPSRSRSPPRPARRGRSPSLPPPPSPPPPRKASPPPESTVLHVDHLSRNVNEDHLKEIFGQLPSFLPKSFSTVVKFCALYTKCVVAVVCKVIIFSVLTSSLLKSLNLYTFFLDKTNARVYAGLYFTQQMPHVPKPWLRAWDPGAISVLVFTFHTIGTVPAVIELNYTQQHCCFFSSYRRCFAENYGEVINVELSMDRVVNLPRGYGYVEFKNRADAEKALLYLDGGQIDGNVVKVRFAFPPQQRAAASPKALRPPPKGDVIDYNKVGPSAEKATKQQPREPYHQEEIGAVQSAGAPHCLVEGWTKKGAQKSQS</sequence>
<feature type="compositionally biased region" description="Low complexity" evidence="3">
    <location>
        <begin position="10"/>
        <end position="39"/>
    </location>
</feature>
<feature type="compositionally biased region" description="Pro residues" evidence="3">
    <location>
        <begin position="52"/>
        <end position="70"/>
    </location>
</feature>
<proteinExistence type="predicted"/>
<dbReference type="GO" id="GO:0000398">
    <property type="term" value="P:mRNA splicing, via spliceosome"/>
    <property type="evidence" value="ECO:0007669"/>
    <property type="project" value="TreeGrafter"/>
</dbReference>
<dbReference type="Pfam" id="PF00076">
    <property type="entry name" value="RRM_1"/>
    <property type="match status" value="1"/>
</dbReference>
<keyword evidence="4" id="KW-0812">Transmembrane</keyword>
<dbReference type="GO" id="GO:0005654">
    <property type="term" value="C:nucleoplasm"/>
    <property type="evidence" value="ECO:0007669"/>
    <property type="project" value="TreeGrafter"/>
</dbReference>
<dbReference type="EnsemblPlants" id="OPUNC05G00380.1">
    <property type="protein sequence ID" value="OPUNC05G00380.1"/>
    <property type="gene ID" value="OPUNC05G00380"/>
</dbReference>
<dbReference type="eggNOG" id="KOG0118">
    <property type="taxonomic scope" value="Eukaryota"/>
</dbReference>
<evidence type="ECO:0000256" key="1">
    <source>
        <dbReference type="ARBA" id="ARBA00022884"/>
    </source>
</evidence>
<feature type="transmembrane region" description="Helical" evidence="4">
    <location>
        <begin position="110"/>
        <end position="130"/>
    </location>
</feature>
<dbReference type="Gramene" id="OPUNC05G00380.1">
    <property type="protein sequence ID" value="OPUNC05G00380.1"/>
    <property type="gene ID" value="OPUNC05G00380"/>
</dbReference>
<feature type="domain" description="RRM" evidence="5">
    <location>
        <begin position="208"/>
        <end position="273"/>
    </location>
</feature>
<evidence type="ECO:0000256" key="4">
    <source>
        <dbReference type="SAM" id="Phobius"/>
    </source>
</evidence>
<evidence type="ECO:0000313" key="6">
    <source>
        <dbReference type="EnsemblPlants" id="OPUNC05G00380.1"/>
    </source>
</evidence>
<keyword evidence="1 2" id="KW-0694">RNA-binding</keyword>
<evidence type="ECO:0000313" key="7">
    <source>
        <dbReference type="Proteomes" id="UP000026962"/>
    </source>
</evidence>
<dbReference type="PANTHER" id="PTHR15481">
    <property type="entry name" value="RIBONUCLEIC ACID BINDING PROTEIN S1"/>
    <property type="match status" value="1"/>
</dbReference>
<dbReference type="AlphaFoldDB" id="A0A0E0KXJ1"/>
<keyword evidence="7" id="KW-1185">Reference proteome</keyword>
<dbReference type="InterPro" id="IPR012677">
    <property type="entry name" value="Nucleotide-bd_a/b_plait_sf"/>
</dbReference>
<reference evidence="6" key="2">
    <citation type="submission" date="2018-05" db="EMBL/GenBank/DDBJ databases">
        <title>OpunRS2 (Oryza punctata Reference Sequence Version 2).</title>
        <authorList>
            <person name="Zhang J."/>
            <person name="Kudrna D."/>
            <person name="Lee S."/>
            <person name="Talag J."/>
            <person name="Welchert J."/>
            <person name="Wing R.A."/>
        </authorList>
    </citation>
    <scope>NUCLEOTIDE SEQUENCE [LARGE SCALE GENOMIC DNA]</scope>
</reference>
<feature type="region of interest" description="Disordered" evidence="3">
    <location>
        <begin position="279"/>
        <end position="315"/>
    </location>
</feature>
<organism evidence="6">
    <name type="scientific">Oryza punctata</name>
    <name type="common">Red rice</name>
    <dbReference type="NCBI Taxonomy" id="4537"/>
    <lineage>
        <taxon>Eukaryota</taxon>
        <taxon>Viridiplantae</taxon>
        <taxon>Streptophyta</taxon>
        <taxon>Embryophyta</taxon>
        <taxon>Tracheophyta</taxon>
        <taxon>Spermatophyta</taxon>
        <taxon>Magnoliopsida</taxon>
        <taxon>Liliopsida</taxon>
        <taxon>Poales</taxon>
        <taxon>Poaceae</taxon>
        <taxon>BOP clade</taxon>
        <taxon>Oryzoideae</taxon>
        <taxon>Oryzeae</taxon>
        <taxon>Oryzinae</taxon>
        <taxon>Oryza</taxon>
    </lineage>
</organism>
<dbReference type="GO" id="GO:0003723">
    <property type="term" value="F:RNA binding"/>
    <property type="evidence" value="ECO:0007669"/>
    <property type="project" value="UniProtKB-UniRule"/>
</dbReference>